<feature type="compositionally biased region" description="Polar residues" evidence="9">
    <location>
        <begin position="140"/>
        <end position="152"/>
    </location>
</feature>
<feature type="domain" description="C2H2-type" evidence="10">
    <location>
        <begin position="303"/>
        <end position="332"/>
    </location>
</feature>
<sequence length="362" mass="40312">MYSSDLYTQGDITSILPPYEIEPNGIIVAGEEVVYNSANKDVQVPNVLTKDYALPGEDANQSDSSGVLYGRMDLKVSVVRKVDAESPSTSQWFPKKVIIVTDKRQIESMAWAHSSSDLMSCSSSTEISCPIESDSRTDISMDSDPSLSSINAPQWYSTQNTSLPSTSSANSTDGFQLSSIEIEPDIDTGSLRSRSPENTDVTDKAMDNEGKFGIEIRQFKVPVKVYPKNTRHRKSQPVRDSGSSGFPCLVEGCTSILKTRTALRKHAKVHAARNFSCDRCGRTFAERTKLKRHMLTHTGERAFQCQFDGCSKAFSLESNLKSHIKTHTGEKPHKCQFCHHAFSHPYNLRVHISRRHKEQNAV</sequence>
<keyword evidence="7" id="KW-0539">Nucleus</keyword>
<organism evidence="11 12">
    <name type="scientific">Haemonchus contortus</name>
    <name type="common">Barber pole worm</name>
    <dbReference type="NCBI Taxonomy" id="6289"/>
    <lineage>
        <taxon>Eukaryota</taxon>
        <taxon>Metazoa</taxon>
        <taxon>Ecdysozoa</taxon>
        <taxon>Nematoda</taxon>
        <taxon>Chromadorea</taxon>
        <taxon>Rhabditida</taxon>
        <taxon>Rhabditina</taxon>
        <taxon>Rhabditomorpha</taxon>
        <taxon>Strongyloidea</taxon>
        <taxon>Trichostrongylidae</taxon>
        <taxon>Haemonchus</taxon>
    </lineage>
</organism>
<dbReference type="WBParaSite" id="HCON_00140360-00001">
    <property type="protein sequence ID" value="HCON_00140360-00001"/>
    <property type="gene ID" value="HCON_00140360"/>
</dbReference>
<dbReference type="GO" id="GO:0031519">
    <property type="term" value="C:PcG protein complex"/>
    <property type="evidence" value="ECO:0007669"/>
    <property type="project" value="TreeGrafter"/>
</dbReference>
<feature type="domain" description="C2H2-type" evidence="10">
    <location>
        <begin position="275"/>
        <end position="302"/>
    </location>
</feature>
<evidence type="ECO:0000256" key="6">
    <source>
        <dbReference type="ARBA" id="ARBA00023125"/>
    </source>
</evidence>
<dbReference type="AlphaFoldDB" id="A0A7I4YTL3"/>
<dbReference type="PANTHER" id="PTHR14003">
    <property type="entry name" value="TRANSCRIPTIONAL REPRESSOR PROTEIN YY"/>
    <property type="match status" value="1"/>
</dbReference>
<evidence type="ECO:0000256" key="3">
    <source>
        <dbReference type="ARBA" id="ARBA00022737"/>
    </source>
</evidence>
<keyword evidence="3" id="KW-0677">Repeat</keyword>
<proteinExistence type="predicted"/>
<keyword evidence="11" id="KW-1185">Reference proteome</keyword>
<accession>A0A7I4YTL3</accession>
<dbReference type="Pfam" id="PF00096">
    <property type="entry name" value="zf-C2H2"/>
    <property type="match status" value="1"/>
</dbReference>
<evidence type="ECO:0000256" key="2">
    <source>
        <dbReference type="ARBA" id="ARBA00022723"/>
    </source>
</evidence>
<comment type="subcellular location">
    <subcellularLocation>
        <location evidence="1">Nucleus</location>
    </subcellularLocation>
</comment>
<evidence type="ECO:0000256" key="5">
    <source>
        <dbReference type="ARBA" id="ARBA00022833"/>
    </source>
</evidence>
<evidence type="ECO:0000256" key="9">
    <source>
        <dbReference type="SAM" id="MobiDB-lite"/>
    </source>
</evidence>
<dbReference type="GO" id="GO:0000978">
    <property type="term" value="F:RNA polymerase II cis-regulatory region sequence-specific DNA binding"/>
    <property type="evidence" value="ECO:0007669"/>
    <property type="project" value="TreeGrafter"/>
</dbReference>
<dbReference type="InterPro" id="IPR036236">
    <property type="entry name" value="Znf_C2H2_sf"/>
</dbReference>
<feature type="compositionally biased region" description="Basic and acidic residues" evidence="9">
    <location>
        <begin position="194"/>
        <end position="206"/>
    </location>
</feature>
<protein>
    <submittedName>
        <fullName evidence="12">Zinc finger domain containing protein</fullName>
    </submittedName>
</protein>
<keyword evidence="4 8" id="KW-0863">Zinc-finger</keyword>
<dbReference type="FunFam" id="3.30.160.60:FF:000303">
    <property type="entry name" value="Zinc finger protein 41"/>
    <property type="match status" value="1"/>
</dbReference>
<evidence type="ECO:0000313" key="12">
    <source>
        <dbReference type="WBParaSite" id="HCON_00140360-00001"/>
    </source>
</evidence>
<dbReference type="Pfam" id="PF13894">
    <property type="entry name" value="zf-C2H2_4"/>
    <property type="match status" value="1"/>
</dbReference>
<dbReference type="GO" id="GO:0008270">
    <property type="term" value="F:zinc ion binding"/>
    <property type="evidence" value="ECO:0007669"/>
    <property type="project" value="UniProtKB-KW"/>
</dbReference>
<keyword evidence="5" id="KW-0862">Zinc</keyword>
<feature type="region of interest" description="Disordered" evidence="9">
    <location>
        <begin position="185"/>
        <end position="206"/>
    </location>
</feature>
<keyword evidence="6" id="KW-0238">DNA-binding</keyword>
<dbReference type="OrthoDB" id="5862433at2759"/>
<reference evidence="12" key="1">
    <citation type="submission" date="2020-12" db="UniProtKB">
        <authorList>
            <consortium name="WormBaseParasite"/>
        </authorList>
    </citation>
    <scope>IDENTIFICATION</scope>
    <source>
        <strain evidence="12">MHco3</strain>
    </source>
</reference>
<evidence type="ECO:0000313" key="11">
    <source>
        <dbReference type="Proteomes" id="UP000025227"/>
    </source>
</evidence>
<dbReference type="GO" id="GO:0005667">
    <property type="term" value="C:transcription regulator complex"/>
    <property type="evidence" value="ECO:0007669"/>
    <property type="project" value="TreeGrafter"/>
</dbReference>
<evidence type="ECO:0000256" key="1">
    <source>
        <dbReference type="ARBA" id="ARBA00004123"/>
    </source>
</evidence>
<dbReference type="InterPro" id="IPR013087">
    <property type="entry name" value="Znf_C2H2_type"/>
</dbReference>
<dbReference type="FunFam" id="3.30.160.60:FF:000104">
    <property type="entry name" value="Transcriptional repressor protein YY1"/>
    <property type="match status" value="1"/>
</dbReference>
<dbReference type="PROSITE" id="PS00028">
    <property type="entry name" value="ZINC_FINGER_C2H2_1"/>
    <property type="match status" value="3"/>
</dbReference>
<dbReference type="SMART" id="SM00355">
    <property type="entry name" value="ZnF_C2H2"/>
    <property type="match status" value="4"/>
</dbReference>
<evidence type="ECO:0000256" key="8">
    <source>
        <dbReference type="PROSITE-ProRule" id="PRU00042"/>
    </source>
</evidence>
<evidence type="ECO:0000256" key="4">
    <source>
        <dbReference type="ARBA" id="ARBA00022771"/>
    </source>
</evidence>
<dbReference type="PROSITE" id="PS50157">
    <property type="entry name" value="ZINC_FINGER_C2H2_2"/>
    <property type="match status" value="3"/>
</dbReference>
<dbReference type="Proteomes" id="UP000025227">
    <property type="component" value="Unplaced"/>
</dbReference>
<evidence type="ECO:0000256" key="7">
    <source>
        <dbReference type="ARBA" id="ARBA00023242"/>
    </source>
</evidence>
<dbReference type="PANTHER" id="PTHR14003:SF19">
    <property type="entry name" value="YY2 TRANSCRIPTION FACTOR"/>
    <property type="match status" value="1"/>
</dbReference>
<dbReference type="GO" id="GO:0000981">
    <property type="term" value="F:DNA-binding transcription factor activity, RNA polymerase II-specific"/>
    <property type="evidence" value="ECO:0007669"/>
    <property type="project" value="TreeGrafter"/>
</dbReference>
<dbReference type="OMA" id="ERAFQCQ"/>
<dbReference type="GO" id="GO:0000785">
    <property type="term" value="C:chromatin"/>
    <property type="evidence" value="ECO:0007669"/>
    <property type="project" value="TreeGrafter"/>
</dbReference>
<dbReference type="Gene3D" id="3.30.160.60">
    <property type="entry name" value="Classic Zinc Finger"/>
    <property type="match status" value="3"/>
</dbReference>
<keyword evidence="2" id="KW-0479">Metal-binding</keyword>
<name>A0A7I4YTL3_HAECO</name>
<evidence type="ECO:0000259" key="10">
    <source>
        <dbReference type="PROSITE" id="PS50157"/>
    </source>
</evidence>
<feature type="domain" description="C2H2-type" evidence="10">
    <location>
        <begin position="333"/>
        <end position="361"/>
    </location>
</feature>
<dbReference type="SUPFAM" id="SSF57667">
    <property type="entry name" value="beta-beta-alpha zinc fingers"/>
    <property type="match status" value="1"/>
</dbReference>
<feature type="region of interest" description="Disordered" evidence="9">
    <location>
        <begin position="120"/>
        <end position="152"/>
    </location>
</feature>